<dbReference type="STRING" id="649764.HMPREF0762_01423"/>
<feature type="domain" description="HTH luxR-type" evidence="1">
    <location>
        <begin position="21"/>
        <end position="52"/>
    </location>
</feature>
<dbReference type="Pfam" id="PF00196">
    <property type="entry name" value="GerE"/>
    <property type="match status" value="1"/>
</dbReference>
<dbReference type="InterPro" id="IPR000792">
    <property type="entry name" value="Tscrpt_reg_LuxR_C"/>
</dbReference>
<dbReference type="Proteomes" id="UP000006001">
    <property type="component" value="Unassembled WGS sequence"/>
</dbReference>
<comment type="caution">
    <text evidence="2">The sequence shown here is derived from an EMBL/GenBank/DDBJ whole genome shotgun (WGS) entry which is preliminary data.</text>
</comment>
<dbReference type="InterPro" id="IPR036388">
    <property type="entry name" value="WH-like_DNA-bd_sf"/>
</dbReference>
<gene>
    <name evidence="2" type="ORF">HMPREF0762_01423</name>
</gene>
<protein>
    <recommendedName>
        <fullName evidence="1">HTH luxR-type domain-containing protein</fullName>
    </recommendedName>
</protein>
<dbReference type="GeneID" id="85008429"/>
<keyword evidence="3" id="KW-1185">Reference proteome</keyword>
<sequence length="59" mass="6498">MRGEAEGGTLQRGGCSVPYAAENLRIADNTVKYHCKSICRKPGVRSRQELFDLLDGRSS</sequence>
<dbReference type="AlphaFoldDB" id="D0WHV1"/>
<dbReference type="RefSeq" id="WP_006362682.1">
    <property type="nucleotide sequence ID" value="NZ_GG700631.1"/>
</dbReference>
<dbReference type="GO" id="GO:0006355">
    <property type="term" value="P:regulation of DNA-templated transcription"/>
    <property type="evidence" value="ECO:0007669"/>
    <property type="project" value="InterPro"/>
</dbReference>
<dbReference type="EMBL" id="ACUX02000014">
    <property type="protein sequence ID" value="EEZ60898.1"/>
    <property type="molecule type" value="Genomic_DNA"/>
</dbReference>
<evidence type="ECO:0000313" key="3">
    <source>
        <dbReference type="Proteomes" id="UP000006001"/>
    </source>
</evidence>
<evidence type="ECO:0000259" key="1">
    <source>
        <dbReference type="Pfam" id="PF00196"/>
    </source>
</evidence>
<dbReference type="OrthoDB" id="9815744at2"/>
<accession>D0WHV1</accession>
<organism evidence="2 3">
    <name type="scientific">Slackia exigua (strain ATCC 700122 / DSM 15923 / CIP 105133 / JCM 11022 / KCTC 5966 / S-7)</name>
    <dbReference type="NCBI Taxonomy" id="649764"/>
    <lineage>
        <taxon>Bacteria</taxon>
        <taxon>Bacillati</taxon>
        <taxon>Actinomycetota</taxon>
        <taxon>Coriobacteriia</taxon>
        <taxon>Eggerthellales</taxon>
        <taxon>Eggerthellaceae</taxon>
        <taxon>Slackia</taxon>
    </lineage>
</organism>
<dbReference type="GO" id="GO:0003677">
    <property type="term" value="F:DNA binding"/>
    <property type="evidence" value="ECO:0007669"/>
    <property type="project" value="InterPro"/>
</dbReference>
<dbReference type="InterPro" id="IPR016032">
    <property type="entry name" value="Sig_transdc_resp-reg_C-effctor"/>
</dbReference>
<proteinExistence type="predicted"/>
<evidence type="ECO:0000313" key="2">
    <source>
        <dbReference type="EMBL" id="EEZ60898.1"/>
    </source>
</evidence>
<name>D0WHV1_SLAES</name>
<dbReference type="HOGENOM" id="CLU_2958330_0_0_11"/>
<dbReference type="SUPFAM" id="SSF46894">
    <property type="entry name" value="C-terminal effector domain of the bipartite response regulators"/>
    <property type="match status" value="1"/>
</dbReference>
<dbReference type="Gene3D" id="1.10.10.10">
    <property type="entry name" value="Winged helix-like DNA-binding domain superfamily/Winged helix DNA-binding domain"/>
    <property type="match status" value="1"/>
</dbReference>
<reference evidence="2" key="1">
    <citation type="submission" date="2009-10" db="EMBL/GenBank/DDBJ databases">
        <authorList>
            <person name="Weinstock G."/>
            <person name="Sodergren E."/>
            <person name="Clifton S."/>
            <person name="Fulton L."/>
            <person name="Fulton B."/>
            <person name="Courtney L."/>
            <person name="Fronick C."/>
            <person name="Harrison M."/>
            <person name="Strong C."/>
            <person name="Farmer C."/>
            <person name="Delahaunty K."/>
            <person name="Markovic C."/>
            <person name="Hall O."/>
            <person name="Minx P."/>
            <person name="Tomlinson C."/>
            <person name="Mitreva M."/>
            <person name="Nelson J."/>
            <person name="Hou S."/>
            <person name="Wollam A."/>
            <person name="Pepin K.H."/>
            <person name="Johnson M."/>
            <person name="Bhonagiri V."/>
            <person name="Nash W.E."/>
            <person name="Warren W."/>
            <person name="Chinwalla A."/>
            <person name="Mardis E.R."/>
            <person name="Wilson R.K."/>
        </authorList>
    </citation>
    <scope>NUCLEOTIDE SEQUENCE [LARGE SCALE GENOMIC DNA]</scope>
    <source>
        <strain evidence="2">ATCC 700122</strain>
    </source>
</reference>